<dbReference type="NCBIfam" id="TIGR02937">
    <property type="entry name" value="sigma70-ECF"/>
    <property type="match status" value="1"/>
</dbReference>
<evidence type="ECO:0000313" key="8">
    <source>
        <dbReference type="EMBL" id="OGD23712.1"/>
    </source>
</evidence>
<dbReference type="GO" id="GO:0003677">
    <property type="term" value="F:DNA binding"/>
    <property type="evidence" value="ECO:0007669"/>
    <property type="project" value="UniProtKB-KW"/>
</dbReference>
<evidence type="ECO:0000256" key="3">
    <source>
        <dbReference type="ARBA" id="ARBA00023125"/>
    </source>
</evidence>
<evidence type="ECO:0000256" key="2">
    <source>
        <dbReference type="ARBA" id="ARBA00023082"/>
    </source>
</evidence>
<comment type="similarity">
    <text evidence="5">Belongs to the sigma-70 factor family.</text>
</comment>
<dbReference type="PANTHER" id="PTHR30603">
    <property type="entry name" value="RNA POLYMERASE SIGMA FACTOR RPO"/>
    <property type="match status" value="1"/>
</dbReference>
<evidence type="ECO:0000256" key="5">
    <source>
        <dbReference type="RuleBase" id="RU362124"/>
    </source>
</evidence>
<dbReference type="Proteomes" id="UP000176639">
    <property type="component" value="Unassembled WGS sequence"/>
</dbReference>
<evidence type="ECO:0000256" key="1">
    <source>
        <dbReference type="ARBA" id="ARBA00023015"/>
    </source>
</evidence>
<protein>
    <recommendedName>
        <fullName evidence="5">RNA polymerase sigma factor</fullName>
    </recommendedName>
</protein>
<dbReference type="InterPro" id="IPR007627">
    <property type="entry name" value="RNA_pol_sigma70_r2"/>
</dbReference>
<keyword evidence="4 5" id="KW-0804">Transcription</keyword>
<evidence type="ECO:0000256" key="4">
    <source>
        <dbReference type="ARBA" id="ARBA00023163"/>
    </source>
</evidence>
<keyword evidence="3 5" id="KW-0238">DNA-binding</keyword>
<keyword evidence="2 5" id="KW-0731">Sigma factor</keyword>
<proteinExistence type="inferred from homology"/>
<dbReference type="PRINTS" id="PR00046">
    <property type="entry name" value="SIGMA70FCT"/>
</dbReference>
<dbReference type="InterPro" id="IPR014284">
    <property type="entry name" value="RNA_pol_sigma-70_dom"/>
</dbReference>
<dbReference type="AlphaFoldDB" id="A0A1F5AZ91"/>
<dbReference type="GO" id="GO:0006352">
    <property type="term" value="P:DNA-templated transcription initiation"/>
    <property type="evidence" value="ECO:0007669"/>
    <property type="project" value="InterPro"/>
</dbReference>
<comment type="caution">
    <text evidence="8">The sequence shown here is derived from an EMBL/GenBank/DDBJ whole genome shotgun (WGS) entry which is preliminary data.</text>
</comment>
<dbReference type="InterPro" id="IPR009042">
    <property type="entry name" value="RNA_pol_sigma70_r1_2"/>
</dbReference>
<accession>A0A1F5AZ91</accession>
<dbReference type="InterPro" id="IPR000943">
    <property type="entry name" value="RNA_pol_sigma70"/>
</dbReference>
<dbReference type="Gene3D" id="1.10.10.10">
    <property type="entry name" value="Winged helix-like DNA-binding domain superfamily/Winged helix DNA-binding domain"/>
    <property type="match status" value="1"/>
</dbReference>
<name>A0A1F5AZ91_9BACT</name>
<dbReference type="Pfam" id="PF04542">
    <property type="entry name" value="Sigma70_r2"/>
    <property type="match status" value="1"/>
</dbReference>
<feature type="domain" description="RNA polymerase sigma-70" evidence="7">
    <location>
        <begin position="250"/>
        <end position="276"/>
    </location>
</feature>
<evidence type="ECO:0000259" key="7">
    <source>
        <dbReference type="PROSITE" id="PS00716"/>
    </source>
</evidence>
<dbReference type="Pfam" id="PF00140">
    <property type="entry name" value="Sigma70_r1_2"/>
    <property type="match status" value="1"/>
</dbReference>
<dbReference type="SUPFAM" id="SSF88659">
    <property type="entry name" value="Sigma3 and sigma4 domains of RNA polymerase sigma factors"/>
    <property type="match status" value="1"/>
</dbReference>
<dbReference type="Gene3D" id="1.10.601.10">
    <property type="entry name" value="RNA Polymerase Primary Sigma Factor"/>
    <property type="match status" value="1"/>
</dbReference>
<dbReference type="InterPro" id="IPR007630">
    <property type="entry name" value="RNA_pol_sigma70_r4"/>
</dbReference>
<dbReference type="PANTHER" id="PTHR30603:SF60">
    <property type="entry name" value="RNA POLYMERASE SIGMA FACTOR RPOD"/>
    <property type="match status" value="1"/>
</dbReference>
<dbReference type="Pfam" id="PF04545">
    <property type="entry name" value="Sigma70_r4"/>
    <property type="match status" value="1"/>
</dbReference>
<gene>
    <name evidence="8" type="ORF">A2Z10_01000</name>
</gene>
<dbReference type="PROSITE" id="PS00715">
    <property type="entry name" value="SIGMA70_1"/>
    <property type="match status" value="1"/>
</dbReference>
<comment type="function">
    <text evidence="5">Sigma factors are initiation factors that promote the attachment of RNA polymerase to specific initiation sites and are then released.</text>
</comment>
<dbReference type="InterPro" id="IPR050239">
    <property type="entry name" value="Sigma-70_RNA_pol_init_factors"/>
</dbReference>
<evidence type="ECO:0000259" key="6">
    <source>
        <dbReference type="PROSITE" id="PS00715"/>
    </source>
</evidence>
<dbReference type="InterPro" id="IPR013324">
    <property type="entry name" value="RNA_pol_sigma_r3/r4-like"/>
</dbReference>
<dbReference type="SUPFAM" id="SSF88946">
    <property type="entry name" value="Sigma2 domain of RNA polymerase sigma factors"/>
    <property type="match status" value="1"/>
</dbReference>
<feature type="domain" description="RNA polymerase sigma-70" evidence="6">
    <location>
        <begin position="76"/>
        <end position="89"/>
    </location>
</feature>
<evidence type="ECO:0000313" key="9">
    <source>
        <dbReference type="Proteomes" id="UP000176639"/>
    </source>
</evidence>
<sequence>MQRTQDKNGDSVKLYLSQIKEPLLSAEQEKDLFSHLRNGGSFKKEVKNLVIEANLRLVISIAKKYYRPDSFLSLGDLISAGNIGLLKAVDRFRVSKKTRFSTYATYWIRQSLQREVANTKTAVRIPIHRGIDLLRYKKAKKAIGVRGDVVAYEGIAQEMGMSLDKVKRIERANIDFVSLDQDAFDEGSGKTMYDRVASPTEEAPHACVMREHGIAQCIRVIEESNVLTAEEQDIIFARFGIKHESGESLTLEDLGKTRGVTRERVRQIQEIALEKLRKAHMPMFEDMRDAEASPY</sequence>
<dbReference type="EMBL" id="MEYI01000030">
    <property type="protein sequence ID" value="OGD23712.1"/>
    <property type="molecule type" value="Genomic_DNA"/>
</dbReference>
<dbReference type="InterPro" id="IPR013325">
    <property type="entry name" value="RNA_pol_sigma_r2"/>
</dbReference>
<dbReference type="PROSITE" id="PS00716">
    <property type="entry name" value="SIGMA70_2"/>
    <property type="match status" value="1"/>
</dbReference>
<organism evidence="8 9">
    <name type="scientific">Candidatus Azambacteria bacterium RBG_16_47_10</name>
    <dbReference type="NCBI Taxonomy" id="1797292"/>
    <lineage>
        <taxon>Bacteria</taxon>
        <taxon>Candidatus Azamiibacteriota</taxon>
    </lineage>
</organism>
<reference evidence="8 9" key="1">
    <citation type="journal article" date="2016" name="Nat. Commun.">
        <title>Thousands of microbial genomes shed light on interconnected biogeochemical processes in an aquifer system.</title>
        <authorList>
            <person name="Anantharaman K."/>
            <person name="Brown C.T."/>
            <person name="Hug L.A."/>
            <person name="Sharon I."/>
            <person name="Castelle C.J."/>
            <person name="Probst A.J."/>
            <person name="Thomas B.C."/>
            <person name="Singh A."/>
            <person name="Wilkins M.J."/>
            <person name="Karaoz U."/>
            <person name="Brodie E.L."/>
            <person name="Williams K.H."/>
            <person name="Hubbard S.S."/>
            <person name="Banfield J.F."/>
        </authorList>
    </citation>
    <scope>NUCLEOTIDE SEQUENCE [LARGE SCALE GENOMIC DNA]</scope>
</reference>
<keyword evidence="1 5" id="KW-0805">Transcription regulation</keyword>
<dbReference type="GO" id="GO:0016987">
    <property type="term" value="F:sigma factor activity"/>
    <property type="evidence" value="ECO:0007669"/>
    <property type="project" value="UniProtKB-KW"/>
</dbReference>
<dbReference type="InterPro" id="IPR036388">
    <property type="entry name" value="WH-like_DNA-bd_sf"/>
</dbReference>